<organism evidence="1 2">
    <name type="scientific">Lentibacter algarum</name>
    <dbReference type="NCBI Taxonomy" id="576131"/>
    <lineage>
        <taxon>Bacteria</taxon>
        <taxon>Pseudomonadati</taxon>
        <taxon>Pseudomonadota</taxon>
        <taxon>Alphaproteobacteria</taxon>
        <taxon>Rhodobacterales</taxon>
        <taxon>Roseobacteraceae</taxon>
        <taxon>Lentibacter</taxon>
    </lineage>
</organism>
<evidence type="ECO:0000313" key="2">
    <source>
        <dbReference type="Proteomes" id="UP000199026"/>
    </source>
</evidence>
<dbReference type="AlphaFoldDB" id="A0A1H3N5A2"/>
<gene>
    <name evidence="1" type="ORF">SAMN05444486_1058</name>
</gene>
<dbReference type="STRING" id="576131.SAMN05444486_1058"/>
<reference evidence="1 2" key="1">
    <citation type="submission" date="2016-10" db="EMBL/GenBank/DDBJ databases">
        <authorList>
            <person name="de Groot N.N."/>
        </authorList>
    </citation>
    <scope>NUCLEOTIDE SEQUENCE [LARGE SCALE GENOMIC DNA]</scope>
    <source>
        <strain evidence="1 2">DSM 24677</strain>
    </source>
</reference>
<accession>A0A1H3N5A2</accession>
<protein>
    <submittedName>
        <fullName evidence="1">Uncharacterized protein</fullName>
    </submittedName>
</protein>
<name>A0A1H3N5A2_9RHOB</name>
<dbReference type="EMBL" id="FNPR01000005">
    <property type="protein sequence ID" value="SDY83923.1"/>
    <property type="molecule type" value="Genomic_DNA"/>
</dbReference>
<proteinExistence type="predicted"/>
<evidence type="ECO:0000313" key="1">
    <source>
        <dbReference type="EMBL" id="SDY83923.1"/>
    </source>
</evidence>
<keyword evidence="2" id="KW-1185">Reference proteome</keyword>
<dbReference type="Proteomes" id="UP000199026">
    <property type="component" value="Unassembled WGS sequence"/>
</dbReference>
<sequence>MRFNHCNVIYDVSHPKFPLQPQKSALRFFSGKYLHFWGGLLRTPLPQPGAEYD</sequence>